<dbReference type="AlphaFoldDB" id="A0A1H3BAE4"/>
<dbReference type="PANTHER" id="PTHR37166">
    <property type="entry name" value="PROTEIN FLAG"/>
    <property type="match status" value="1"/>
</dbReference>
<keyword evidence="2" id="KW-0282">Flagellum</keyword>
<dbReference type="InterPro" id="IPR005186">
    <property type="entry name" value="FlaG"/>
</dbReference>
<gene>
    <name evidence="2" type="ORF">SAMN05443545_105168</name>
</gene>
<keyword evidence="3" id="KW-1185">Reference proteome</keyword>
<evidence type="ECO:0000256" key="1">
    <source>
        <dbReference type="SAM" id="MobiDB-lite"/>
    </source>
</evidence>
<proteinExistence type="predicted"/>
<dbReference type="EMBL" id="FNNI01000005">
    <property type="protein sequence ID" value="SDX38922.1"/>
    <property type="molecule type" value="Genomic_DNA"/>
</dbReference>
<reference evidence="2 3" key="1">
    <citation type="submission" date="2016-10" db="EMBL/GenBank/DDBJ databases">
        <authorList>
            <person name="de Groot N.N."/>
        </authorList>
    </citation>
    <scope>NUCLEOTIDE SEQUENCE [LARGE SCALE GENOMIC DNA]</scope>
    <source>
        <strain evidence="2 3">DSM 19219</strain>
    </source>
</reference>
<accession>A0A1H3BAE4</accession>
<name>A0A1H3BAE4_9GAMM</name>
<keyword evidence="2" id="KW-0969">Cilium</keyword>
<protein>
    <submittedName>
        <fullName evidence="2">Flagellar protein FlaG</fullName>
    </submittedName>
</protein>
<feature type="region of interest" description="Disordered" evidence="1">
    <location>
        <begin position="1"/>
        <end position="21"/>
    </location>
</feature>
<evidence type="ECO:0000313" key="3">
    <source>
        <dbReference type="Proteomes" id="UP000198500"/>
    </source>
</evidence>
<dbReference type="Gene3D" id="3.30.160.170">
    <property type="entry name" value="FlaG-like"/>
    <property type="match status" value="1"/>
</dbReference>
<keyword evidence="2" id="KW-0966">Cell projection</keyword>
<dbReference type="PANTHER" id="PTHR37166:SF1">
    <property type="entry name" value="PROTEIN FLAG"/>
    <property type="match status" value="1"/>
</dbReference>
<dbReference type="Proteomes" id="UP000198500">
    <property type="component" value="Unassembled WGS sequence"/>
</dbReference>
<sequence length="86" mass="9751">MAEEDAAQSEDAPPTRGELTASLSRINEAMRPYRISFDINSYENRTVAMIIDRNTGEVIRQIPREEVLRIAESLSEMQGRLIDLKA</sequence>
<dbReference type="STRING" id="574349.SAMN05443545_105168"/>
<organism evidence="2 3">
    <name type="scientific">Aidingimonas halophila</name>
    <dbReference type="NCBI Taxonomy" id="574349"/>
    <lineage>
        <taxon>Bacteria</taxon>
        <taxon>Pseudomonadati</taxon>
        <taxon>Pseudomonadota</taxon>
        <taxon>Gammaproteobacteria</taxon>
        <taxon>Oceanospirillales</taxon>
        <taxon>Halomonadaceae</taxon>
        <taxon>Aidingimonas</taxon>
    </lineage>
</organism>
<dbReference type="InterPro" id="IPR035924">
    <property type="entry name" value="FlaG-like_sf"/>
</dbReference>
<dbReference type="SUPFAM" id="SSF160214">
    <property type="entry name" value="FlaG-like"/>
    <property type="match status" value="1"/>
</dbReference>
<dbReference type="Pfam" id="PF03646">
    <property type="entry name" value="FlaG"/>
    <property type="match status" value="1"/>
</dbReference>
<evidence type="ECO:0000313" key="2">
    <source>
        <dbReference type="EMBL" id="SDX38922.1"/>
    </source>
</evidence>